<feature type="domain" description="Cyclin-like" evidence="6">
    <location>
        <begin position="161"/>
        <end position="245"/>
    </location>
</feature>
<dbReference type="Proteomes" id="UP000028924">
    <property type="component" value="Unassembled WGS sequence"/>
</dbReference>
<evidence type="ECO:0000259" key="6">
    <source>
        <dbReference type="SMART" id="SM00385"/>
    </source>
</evidence>
<proteinExistence type="inferred from homology"/>
<evidence type="ECO:0000259" key="7">
    <source>
        <dbReference type="SMART" id="SM01332"/>
    </source>
</evidence>
<dbReference type="RefSeq" id="XP_011401515.1">
    <property type="nucleotide sequence ID" value="XM_011403213.1"/>
</dbReference>
<dbReference type="Proteomes" id="UP000279271">
    <property type="component" value="Unassembled WGS sequence"/>
</dbReference>
<evidence type="ECO:0000256" key="3">
    <source>
        <dbReference type="ARBA" id="ARBA00023306"/>
    </source>
</evidence>
<evidence type="ECO:0000256" key="1">
    <source>
        <dbReference type="ARBA" id="ARBA00022618"/>
    </source>
</evidence>
<sequence length="383" mass="42002">METTSLQNSNGVLDRGENSSLRPAGKRAPQAEETEKNRKRAAFEDITNAKNGGVEASCNGQVGFAQSYKNPVYSSGSQDALAQRMGSVGLETSYALPTQVYGGGPCDIDVPELGDHLACAEVANDIFANLRKAETRRRPATNYMEVVQADINPLMRSILVDWLVEVGQEYRMCSDTLYLAVAYVDRYLSVRAVPRSQLQLVGVAAMWVASKYEEIYPPSVDDYAYITDHTYSRGQLAGAERDLLAALRFDLTQPTAKTFLRRYVKAAAAELDLAYAFEPLASYLAELSLLDYSALGYLPSMLAASAVLLALVTLEHRPWTATLAHYTGYAPKDLRHCVQALHELALAAPASQLPATREKYSSTKQMGVARIALPATLPDWIFQ</sequence>
<dbReference type="PROSITE" id="PS00292">
    <property type="entry name" value="CYCLINS"/>
    <property type="match status" value="1"/>
</dbReference>
<keyword evidence="1" id="KW-0132">Cell division</keyword>
<dbReference type="KEGG" id="apro:F751_5724"/>
<dbReference type="AlphaFoldDB" id="A0A087SRZ2"/>
<dbReference type="InterPro" id="IPR006671">
    <property type="entry name" value="Cyclin_N"/>
</dbReference>
<dbReference type="InterPro" id="IPR036915">
    <property type="entry name" value="Cyclin-like_sf"/>
</dbReference>
<dbReference type="Gene3D" id="1.10.472.10">
    <property type="entry name" value="Cyclin-like"/>
    <property type="match status" value="2"/>
</dbReference>
<keyword evidence="3" id="KW-0131">Cell cycle</keyword>
<dbReference type="EMBL" id="KL662171">
    <property type="protein sequence ID" value="KFM28496.1"/>
    <property type="molecule type" value="Genomic_DNA"/>
</dbReference>
<dbReference type="STRING" id="3075.A0A087SRZ2"/>
<feature type="domain" description="Cyclin-like" evidence="6">
    <location>
        <begin position="258"/>
        <end position="343"/>
    </location>
</feature>
<evidence type="ECO:0000313" key="9">
    <source>
        <dbReference type="EMBL" id="KFM28496.1"/>
    </source>
</evidence>
<reference evidence="10" key="5">
    <citation type="submission" date="2018-11" db="EMBL/GenBank/DDBJ databases">
        <title>Characterization of plant carbon substrate utilization by Auxenochlorella protothecoides.</title>
        <authorList>
            <person name="Vogler B.W."/>
            <person name="Starkenburg S.R."/>
            <person name="Sudasinghe N."/>
            <person name="Schambach J.Y."/>
            <person name="Rollin J.A."/>
            <person name="Pattathil S."/>
            <person name="Barry A.N."/>
        </authorList>
    </citation>
    <scope>NUCLEOTIDE SEQUENCE [LARGE SCALE GENOMIC DNA]</scope>
    <source>
        <strain evidence="10">UTEX 25</strain>
    </source>
</reference>
<dbReference type="OrthoDB" id="5590282at2759"/>
<dbReference type="eggNOG" id="KOG0654">
    <property type="taxonomic scope" value="Eukaryota"/>
</dbReference>
<reference evidence="10" key="4">
    <citation type="submission" date="2018-10" db="EMBL/GenBank/DDBJ databases">
        <authorList>
            <person name="Hovde B."/>
            <person name="Zhang X."/>
        </authorList>
    </citation>
    <scope>NUCLEOTIDE SEQUENCE [LARGE SCALE GENOMIC DNA]</scope>
    <source>
        <strain evidence="10">UTEX 25</strain>
    </source>
</reference>
<dbReference type="EMBL" id="QOKY01000160">
    <property type="protein sequence ID" value="RMZ55472.1"/>
    <property type="molecule type" value="Genomic_DNA"/>
</dbReference>
<evidence type="ECO:0000313" key="11">
    <source>
        <dbReference type="Proteomes" id="UP000028924"/>
    </source>
</evidence>
<feature type="region of interest" description="Disordered" evidence="5">
    <location>
        <begin position="1"/>
        <end position="39"/>
    </location>
</feature>
<evidence type="ECO:0000256" key="5">
    <source>
        <dbReference type="SAM" id="MobiDB-lite"/>
    </source>
</evidence>
<dbReference type="InterPro" id="IPR013763">
    <property type="entry name" value="Cyclin-like_dom"/>
</dbReference>
<reference evidence="9 11" key="1">
    <citation type="journal article" date="2014" name="BMC Genomics">
        <title>Oil accumulation mechanisms of the oleaginous microalga Chlorella protothecoides revealed through its genome, transcriptomes, and proteomes.</title>
        <authorList>
            <person name="Gao C."/>
            <person name="Wang Y."/>
            <person name="Shen Y."/>
            <person name="Yan D."/>
            <person name="He X."/>
            <person name="Dai J."/>
            <person name="Wu Q."/>
        </authorList>
    </citation>
    <scope>NUCLEOTIDE SEQUENCE [LARGE SCALE GENOMIC DNA]</scope>
    <source>
        <strain evidence="9 11">0710</strain>
    </source>
</reference>
<evidence type="ECO:0000313" key="12">
    <source>
        <dbReference type="Proteomes" id="UP000279271"/>
    </source>
</evidence>
<dbReference type="GO" id="GO:0044772">
    <property type="term" value="P:mitotic cell cycle phase transition"/>
    <property type="evidence" value="ECO:0007669"/>
    <property type="project" value="InterPro"/>
</dbReference>
<reference evidence="12" key="3">
    <citation type="journal article" date="2018" name="Algal Res.">
        <title>Characterization of plant carbon substrate utilization by Auxenochlorella protothecoides.</title>
        <authorList>
            <person name="Vogler B.W."/>
            <person name="Starkenburg S.R."/>
            <person name="Sudasinghe N."/>
            <person name="Schambach J.Y."/>
            <person name="Rollin J.A."/>
            <person name="Pattathil S."/>
            <person name="Barry A.N."/>
        </authorList>
    </citation>
    <scope>NUCLEOTIDE SEQUENCE [LARGE SCALE GENOMIC DNA]</scope>
    <source>
        <strain evidence="12">UTEX 25</strain>
    </source>
</reference>
<dbReference type="InterPro" id="IPR048258">
    <property type="entry name" value="Cyclins_cyclin-box"/>
</dbReference>
<evidence type="ECO:0000313" key="10">
    <source>
        <dbReference type="EMBL" id="RMZ55472.1"/>
    </source>
</evidence>
<reference evidence="8" key="2">
    <citation type="submission" date="2015-08" db="EMBL/GenBank/DDBJ databases">
        <authorList>
            <person name="Babu N.S."/>
            <person name="Beckwith C.J."/>
            <person name="Beseler K.G."/>
            <person name="Brison A."/>
            <person name="Carone J.V."/>
            <person name="Caskin T.P."/>
            <person name="Diamond M."/>
            <person name="Durham M.E."/>
            <person name="Foxe J.M."/>
            <person name="Go M."/>
            <person name="Henderson B.A."/>
            <person name="Jones I.B."/>
            <person name="McGettigan J.A."/>
            <person name="Micheletti S.J."/>
            <person name="Nasrallah M.E."/>
            <person name="Ortiz D."/>
            <person name="Piller C.R."/>
            <person name="Privatt S.R."/>
            <person name="Schneider S.L."/>
            <person name="Sharp S."/>
            <person name="Smith T.C."/>
            <person name="Stanton J.D."/>
            <person name="Ullery H.E."/>
            <person name="Wilson R.J."/>
            <person name="Serrano M.G."/>
            <person name="Buck G."/>
            <person name="Lee V."/>
            <person name="Wang Y."/>
            <person name="Carvalho R."/>
            <person name="Voegtly L."/>
            <person name="Shi R."/>
            <person name="Duckworth R."/>
            <person name="Johnson A."/>
            <person name="Loviza R."/>
            <person name="Walstead R."/>
            <person name="Shah Z."/>
            <person name="Kiflezghi M."/>
            <person name="Wade K."/>
            <person name="Ball S.L."/>
            <person name="Bradley K.W."/>
            <person name="Asai D.J."/>
            <person name="Bowman C.A."/>
            <person name="Russell D.A."/>
            <person name="Pope W.H."/>
            <person name="Jacobs-Sera D."/>
            <person name="Hendrix R.W."/>
            <person name="Hatfull G.F."/>
        </authorList>
    </citation>
    <scope>NUCLEOTIDE SEQUENCE</scope>
</reference>
<dbReference type="InterPro" id="IPR004367">
    <property type="entry name" value="Cyclin_C-dom"/>
</dbReference>
<gene>
    <name evidence="10" type="ORF">APUTEX25_000055</name>
    <name evidence="9" type="ORF">F751_5724</name>
    <name evidence="8" type="ORF">g.4111</name>
</gene>
<evidence type="ECO:0000256" key="2">
    <source>
        <dbReference type="ARBA" id="ARBA00023127"/>
    </source>
</evidence>
<dbReference type="Pfam" id="PF02984">
    <property type="entry name" value="Cyclin_C"/>
    <property type="match status" value="1"/>
</dbReference>
<dbReference type="SMART" id="SM00385">
    <property type="entry name" value="CYCLIN"/>
    <property type="match status" value="2"/>
</dbReference>
<protein>
    <submittedName>
        <fullName evidence="9">Cyclin-A1-1</fullName>
    </submittedName>
</protein>
<dbReference type="GeneID" id="23617115"/>
<keyword evidence="11" id="KW-1185">Reference proteome</keyword>
<dbReference type="EMBL" id="GDKF01001151">
    <property type="protein sequence ID" value="JAT77471.1"/>
    <property type="molecule type" value="Transcribed_RNA"/>
</dbReference>
<dbReference type="GO" id="GO:0016538">
    <property type="term" value="F:cyclin-dependent protein serine/threonine kinase regulator activity"/>
    <property type="evidence" value="ECO:0007669"/>
    <property type="project" value="InterPro"/>
</dbReference>
<evidence type="ECO:0000256" key="4">
    <source>
        <dbReference type="RuleBase" id="RU000383"/>
    </source>
</evidence>
<keyword evidence="2 4" id="KW-0195">Cyclin</keyword>
<dbReference type="FunFam" id="1.10.472.10:FF:000001">
    <property type="entry name" value="G2/mitotic-specific cyclin"/>
    <property type="match status" value="1"/>
</dbReference>
<dbReference type="SMART" id="SM01332">
    <property type="entry name" value="Cyclin_C"/>
    <property type="match status" value="1"/>
</dbReference>
<organism evidence="9 11">
    <name type="scientific">Auxenochlorella protothecoides</name>
    <name type="common">Green microalga</name>
    <name type="synonym">Chlorella protothecoides</name>
    <dbReference type="NCBI Taxonomy" id="3075"/>
    <lineage>
        <taxon>Eukaryota</taxon>
        <taxon>Viridiplantae</taxon>
        <taxon>Chlorophyta</taxon>
        <taxon>core chlorophytes</taxon>
        <taxon>Trebouxiophyceae</taxon>
        <taxon>Chlorellales</taxon>
        <taxon>Chlorellaceae</taxon>
        <taxon>Auxenochlorella</taxon>
    </lineage>
</organism>
<comment type="similarity">
    <text evidence="4">Belongs to the cyclin family.</text>
</comment>
<dbReference type="SUPFAM" id="SSF47954">
    <property type="entry name" value="Cyclin-like"/>
    <property type="match status" value="2"/>
</dbReference>
<dbReference type="GO" id="GO:0051301">
    <property type="term" value="P:cell division"/>
    <property type="evidence" value="ECO:0007669"/>
    <property type="project" value="UniProtKB-KW"/>
</dbReference>
<dbReference type="InterPro" id="IPR039361">
    <property type="entry name" value="Cyclin"/>
</dbReference>
<dbReference type="PANTHER" id="PTHR10177">
    <property type="entry name" value="CYCLINS"/>
    <property type="match status" value="1"/>
</dbReference>
<evidence type="ECO:0000313" key="8">
    <source>
        <dbReference type="EMBL" id="JAT77471.1"/>
    </source>
</evidence>
<name>A0A087SRZ2_AUXPR</name>
<feature type="domain" description="Cyclin C-terminal" evidence="7">
    <location>
        <begin position="254"/>
        <end position="374"/>
    </location>
</feature>
<dbReference type="Pfam" id="PF00134">
    <property type="entry name" value="Cyclin_N"/>
    <property type="match status" value="1"/>
</dbReference>
<feature type="compositionally biased region" description="Polar residues" evidence="5">
    <location>
        <begin position="1"/>
        <end position="11"/>
    </location>
</feature>
<accession>A0A087SRZ2</accession>